<keyword evidence="1" id="KW-1133">Transmembrane helix</keyword>
<proteinExistence type="predicted"/>
<protein>
    <submittedName>
        <fullName evidence="2">Uncharacterized protein</fullName>
    </submittedName>
</protein>
<dbReference type="RefSeq" id="WP_273612699.1">
    <property type="nucleotide sequence ID" value="NZ_CP117416.1"/>
</dbReference>
<dbReference type="Proteomes" id="UP001220509">
    <property type="component" value="Chromosome"/>
</dbReference>
<keyword evidence="1" id="KW-0812">Transmembrane</keyword>
<feature type="transmembrane region" description="Helical" evidence="1">
    <location>
        <begin position="40"/>
        <end position="61"/>
    </location>
</feature>
<dbReference type="EMBL" id="CP117416">
    <property type="protein sequence ID" value="WCT54156.1"/>
    <property type="molecule type" value="Genomic_DNA"/>
</dbReference>
<gene>
    <name evidence="2" type="ORF">PQ456_13180</name>
</gene>
<evidence type="ECO:0000256" key="1">
    <source>
        <dbReference type="SAM" id="Phobius"/>
    </source>
</evidence>
<evidence type="ECO:0000313" key="2">
    <source>
        <dbReference type="EMBL" id="WCT54156.1"/>
    </source>
</evidence>
<reference evidence="2 3" key="1">
    <citation type="submission" date="2023-02" db="EMBL/GenBank/DDBJ databases">
        <title>Genome sequence of Paenibacillus kyungheensis KACC 18744.</title>
        <authorList>
            <person name="Kim S."/>
            <person name="Heo J."/>
            <person name="Kwon S.-W."/>
        </authorList>
    </citation>
    <scope>NUCLEOTIDE SEQUENCE [LARGE SCALE GENOMIC DNA]</scope>
    <source>
        <strain evidence="2 3">KACC 18744</strain>
    </source>
</reference>
<organism evidence="2 3">
    <name type="scientific">Paenibacillus kyungheensis</name>
    <dbReference type="NCBI Taxonomy" id="1452732"/>
    <lineage>
        <taxon>Bacteria</taxon>
        <taxon>Bacillati</taxon>
        <taxon>Bacillota</taxon>
        <taxon>Bacilli</taxon>
        <taxon>Bacillales</taxon>
        <taxon>Paenibacillaceae</taxon>
        <taxon>Paenibacillus</taxon>
    </lineage>
</organism>
<keyword evidence="1" id="KW-0472">Membrane</keyword>
<name>A0AAX3LXT3_9BACL</name>
<accession>A0AAX3LXT3</accession>
<evidence type="ECO:0000313" key="3">
    <source>
        <dbReference type="Proteomes" id="UP001220509"/>
    </source>
</evidence>
<keyword evidence="3" id="KW-1185">Reference proteome</keyword>
<feature type="transmembrane region" description="Helical" evidence="1">
    <location>
        <begin position="7"/>
        <end position="28"/>
    </location>
</feature>
<sequence length="75" mass="8492">MKKMRIIIIGLSVFIVWAGSALIIYFFVEKDFRGITGDMFGAINALFSGLAFAGLIYTISVQRQELQQQRKSIEM</sequence>
<dbReference type="AlphaFoldDB" id="A0AAX3LXT3"/>
<dbReference type="KEGG" id="pka:PQ456_13180"/>